<keyword evidence="3 7" id="KW-0863">Zinc-finger</keyword>
<keyword evidence="5 6" id="KW-0040">ANK repeat</keyword>
<dbReference type="SUPFAM" id="SSF57850">
    <property type="entry name" value="RING/U-box"/>
    <property type="match status" value="1"/>
</dbReference>
<gene>
    <name evidence="11" type="ORF">MSPICULIGERA_LOCUS23151</name>
</gene>
<evidence type="ECO:0000256" key="4">
    <source>
        <dbReference type="ARBA" id="ARBA00022833"/>
    </source>
</evidence>
<feature type="compositionally biased region" description="Polar residues" evidence="8">
    <location>
        <begin position="806"/>
        <end position="819"/>
    </location>
</feature>
<comment type="caution">
    <text evidence="11">The sequence shown here is derived from an EMBL/GenBank/DDBJ whole genome shotgun (WGS) entry which is preliminary data.</text>
</comment>
<proteinExistence type="predicted"/>
<dbReference type="Gene3D" id="3.40.50.10190">
    <property type="entry name" value="BRCT domain"/>
    <property type="match status" value="1"/>
</dbReference>
<dbReference type="GO" id="GO:0008270">
    <property type="term" value="F:zinc ion binding"/>
    <property type="evidence" value="ECO:0007669"/>
    <property type="project" value="UniProtKB-KW"/>
</dbReference>
<feature type="domain" description="BRCT" evidence="10">
    <location>
        <begin position="1125"/>
        <end position="1224"/>
    </location>
</feature>
<evidence type="ECO:0000256" key="7">
    <source>
        <dbReference type="PROSITE-ProRule" id="PRU00175"/>
    </source>
</evidence>
<keyword evidence="12" id="KW-1185">Reference proteome</keyword>
<sequence>MDLRVKLQKAVDSVESFFSALRCNKCMGGFRDDEQPQYKYLGTCKHIFCSDCVEELTRSTSPTCPDCMMPLNSWPQPAFLVNNIAEHLFTLRRSFDELMKMSENDGDELQEQLEGLKDLVENNGPKRTVDEYIATQRLDAGEENKENEDRGSPNEDFFDNFDGYDFDVDMRPEIQQNLFSQLPKPSDQPTTSRAFRTPSPDFTKDQGFFESQNPNGAEIDRLPETPEFKIPKQIHRKRGARSDGATIELKRTPNPEQDKNLLGSGVAAQTEEIRPAFDFFSQRAMDTQQVESHWTKKILPDFLATQKVQEKRPETMDFVEEEAEEAREPYVGSQPREKENDEHQEQQGFFENFDEYDFSTDQGPDVPRNLFSQLPKGAAEVMASRSFRTPSPDFLKDQDFFASQNPNGAEIDRLPETPEFKRPQPIARRRGAKSAGAAIELKQTPNAQNDKNLLTSTSVKPSEENGKANEIKPAFDFFSQCPVDTQSAEAHWAKKILPEVPGRPDDAELSPGSAERFRATSPIMKPAEAVDEGPEQLGDEDADDIFGVFFDDEDEQVPAAPRAKTPQNIFSQLPSGLDEPILSGNVGNALPDYLIKPTPRRRETKSDVARAVPNKEAIPEKRKGAMAVHGKAKPTTDLFSQLGADSRSGATDWTVDLPWRSLPPPKFHAAAGDAEPHFRRRTSLMKPILIDSTSTIHGNAPTTPKTPRRRNTVATAYKTPVPELPPRRASTSKVALPSKAAASPPPPSPARSLRSAKRAHRGEPEVQEEPAKFPTPSSSGFHDLNQSFGRSAVESPRSAFARPTRTRTSGVSSKASSPRQAEARTPIRALKKPAEKEFVPEPSPKRRRPPRSPAPAAACFEDCPVETSTTYKEAAARLRASSCDPGRAPRKRPPARLPNVLRRGEMNVVNAVLAADLARVRELVANEAEVNERDPQEGCTPLFLAARAGLYEIARVLIQAGAIVNAHCTKECETPLHAAVRGGSIETGANKDALDLRKISPLEAAKSLPLPVAEQIEQAFDVSRPHRVSKEIYPKRRHICIPPSQGLEAGLYVKLDTMALFESVSETMSDLSTHIVLAGVGPDGSVECTPLLIEAISRGLRIVGSRFVSDCIRQRTIPPNEGQYEKPGIFVGARFFFISAKYRGHERAWLRQIVQNADGEVVNREPIHSSSDPSPFYDTNRGSPCFVVACPADVDNPILATLPNKKHLTLITPNWLIDCILTSRFQASFY</sequence>
<keyword evidence="1" id="KW-0479">Metal-binding</keyword>
<feature type="compositionally biased region" description="Basic and acidic residues" evidence="8">
    <location>
        <begin position="139"/>
        <end position="153"/>
    </location>
</feature>
<feature type="region of interest" description="Disordered" evidence="8">
    <location>
        <begin position="136"/>
        <end position="161"/>
    </location>
</feature>
<dbReference type="SUPFAM" id="SSF48403">
    <property type="entry name" value="Ankyrin repeat"/>
    <property type="match status" value="1"/>
</dbReference>
<dbReference type="SMART" id="SM00248">
    <property type="entry name" value="ANK"/>
    <property type="match status" value="1"/>
</dbReference>
<dbReference type="PROSITE" id="PS50089">
    <property type="entry name" value="ZF_RING_2"/>
    <property type="match status" value="1"/>
</dbReference>
<evidence type="ECO:0000256" key="6">
    <source>
        <dbReference type="PROSITE-ProRule" id="PRU00023"/>
    </source>
</evidence>
<dbReference type="PROSITE" id="PS00518">
    <property type="entry name" value="ZF_RING_1"/>
    <property type="match status" value="1"/>
</dbReference>
<dbReference type="GO" id="GO:0085020">
    <property type="term" value="P:protein K6-linked ubiquitination"/>
    <property type="evidence" value="ECO:0007669"/>
    <property type="project" value="TreeGrafter"/>
</dbReference>
<evidence type="ECO:0000256" key="2">
    <source>
        <dbReference type="ARBA" id="ARBA00022737"/>
    </source>
</evidence>
<dbReference type="EMBL" id="CATQJA010002702">
    <property type="protein sequence ID" value="CAJ0585119.1"/>
    <property type="molecule type" value="Genomic_DNA"/>
</dbReference>
<feature type="non-terminal residue" evidence="11">
    <location>
        <position position="1"/>
    </location>
</feature>
<dbReference type="SUPFAM" id="SSF52113">
    <property type="entry name" value="BRCT domain"/>
    <property type="match status" value="1"/>
</dbReference>
<feature type="region of interest" description="Disordered" evidence="8">
    <location>
        <begin position="691"/>
        <end position="858"/>
    </location>
</feature>
<dbReference type="Proteomes" id="UP001177023">
    <property type="component" value="Unassembled WGS sequence"/>
</dbReference>
<name>A0AA36DCB3_9BILA</name>
<dbReference type="Pfam" id="PF14634">
    <property type="entry name" value="zf-RING_5"/>
    <property type="match status" value="1"/>
</dbReference>
<feature type="compositionally biased region" description="Basic and acidic residues" evidence="8">
    <location>
        <begin position="335"/>
        <end position="345"/>
    </location>
</feature>
<dbReference type="InterPro" id="IPR017907">
    <property type="entry name" value="Znf_RING_CS"/>
</dbReference>
<evidence type="ECO:0008006" key="13">
    <source>
        <dbReference type="Google" id="ProtNLM"/>
    </source>
</evidence>
<dbReference type="GO" id="GO:0031436">
    <property type="term" value="C:BRCA1-BARD1 complex"/>
    <property type="evidence" value="ECO:0007669"/>
    <property type="project" value="TreeGrafter"/>
</dbReference>
<dbReference type="GO" id="GO:0004842">
    <property type="term" value="F:ubiquitin-protein transferase activity"/>
    <property type="evidence" value="ECO:0007669"/>
    <property type="project" value="TreeGrafter"/>
</dbReference>
<dbReference type="InterPro" id="IPR036420">
    <property type="entry name" value="BRCT_dom_sf"/>
</dbReference>
<feature type="repeat" description="ANK" evidence="6">
    <location>
        <begin position="937"/>
        <end position="969"/>
    </location>
</feature>
<feature type="compositionally biased region" description="Acidic residues" evidence="8">
    <location>
        <begin position="529"/>
        <end position="541"/>
    </location>
</feature>
<dbReference type="PROSITE" id="PS50297">
    <property type="entry name" value="ANK_REP_REGION"/>
    <property type="match status" value="1"/>
</dbReference>
<accession>A0AA36DCB3</accession>
<dbReference type="Pfam" id="PF12796">
    <property type="entry name" value="Ank_2"/>
    <property type="match status" value="1"/>
</dbReference>
<reference evidence="11" key="1">
    <citation type="submission" date="2023-06" db="EMBL/GenBank/DDBJ databases">
        <authorList>
            <person name="Delattre M."/>
        </authorList>
    </citation>
    <scope>NUCLEOTIDE SEQUENCE</scope>
    <source>
        <strain evidence="11">AF72</strain>
    </source>
</reference>
<dbReference type="InterPro" id="IPR001841">
    <property type="entry name" value="Znf_RING"/>
</dbReference>
<dbReference type="PROSITE" id="PS50088">
    <property type="entry name" value="ANK_REPEAT"/>
    <property type="match status" value="1"/>
</dbReference>
<dbReference type="InterPro" id="IPR002110">
    <property type="entry name" value="Ankyrin_rpt"/>
</dbReference>
<dbReference type="InterPro" id="IPR013083">
    <property type="entry name" value="Znf_RING/FYVE/PHD"/>
</dbReference>
<feature type="compositionally biased region" description="Basic and acidic residues" evidence="8">
    <location>
        <begin position="461"/>
        <end position="470"/>
    </location>
</feature>
<dbReference type="InterPro" id="IPR001357">
    <property type="entry name" value="BRCT_dom"/>
</dbReference>
<dbReference type="InterPro" id="IPR036770">
    <property type="entry name" value="Ankyrin_rpt-contain_sf"/>
</dbReference>
<dbReference type="Gene3D" id="1.25.40.20">
    <property type="entry name" value="Ankyrin repeat-containing domain"/>
    <property type="match status" value="1"/>
</dbReference>
<protein>
    <recommendedName>
        <fullName evidence="13">RING-type E3 ubiquitin transferase BRCA1</fullName>
    </recommendedName>
</protein>
<evidence type="ECO:0000256" key="1">
    <source>
        <dbReference type="ARBA" id="ARBA00022723"/>
    </source>
</evidence>
<feature type="compositionally biased region" description="Polar residues" evidence="8">
    <location>
        <begin position="443"/>
        <end position="460"/>
    </location>
</feature>
<feature type="compositionally biased region" description="Polar residues" evidence="8">
    <location>
        <begin position="775"/>
        <end position="789"/>
    </location>
</feature>
<evidence type="ECO:0000259" key="9">
    <source>
        <dbReference type="PROSITE" id="PS50089"/>
    </source>
</evidence>
<dbReference type="GO" id="GO:0070531">
    <property type="term" value="C:BRCA1-A complex"/>
    <property type="evidence" value="ECO:0007669"/>
    <property type="project" value="TreeGrafter"/>
</dbReference>
<feature type="region of interest" description="Disordered" evidence="8">
    <location>
        <begin position="499"/>
        <end position="541"/>
    </location>
</feature>
<feature type="region of interest" description="Disordered" evidence="8">
    <location>
        <begin position="180"/>
        <end position="222"/>
    </location>
</feature>
<dbReference type="CDD" id="cd16449">
    <property type="entry name" value="RING-HC"/>
    <property type="match status" value="1"/>
</dbReference>
<evidence type="ECO:0000259" key="10">
    <source>
        <dbReference type="PROSITE" id="PS50172"/>
    </source>
</evidence>
<feature type="compositionally biased region" description="Low complexity" evidence="8">
    <location>
        <begin position="732"/>
        <end position="742"/>
    </location>
</feature>
<dbReference type="AlphaFoldDB" id="A0AA36DCB3"/>
<evidence type="ECO:0000313" key="11">
    <source>
        <dbReference type="EMBL" id="CAJ0585119.1"/>
    </source>
</evidence>
<feature type="region of interest" description="Disordered" evidence="8">
    <location>
        <begin position="389"/>
        <end position="471"/>
    </location>
</feature>
<evidence type="ECO:0000256" key="5">
    <source>
        <dbReference type="ARBA" id="ARBA00023043"/>
    </source>
</evidence>
<feature type="domain" description="RING-type" evidence="9">
    <location>
        <begin position="23"/>
        <end position="67"/>
    </location>
</feature>
<evidence type="ECO:0000256" key="8">
    <source>
        <dbReference type="SAM" id="MobiDB-lite"/>
    </source>
</evidence>
<feature type="compositionally biased region" description="Basic and acidic residues" evidence="8">
    <location>
        <begin position="410"/>
        <end position="422"/>
    </location>
</feature>
<dbReference type="Pfam" id="PF16589">
    <property type="entry name" value="BRCT_2"/>
    <property type="match status" value="1"/>
</dbReference>
<evidence type="ECO:0000256" key="3">
    <source>
        <dbReference type="ARBA" id="ARBA00022771"/>
    </source>
</evidence>
<dbReference type="PANTHER" id="PTHR24171">
    <property type="entry name" value="ANKYRIN REPEAT DOMAIN-CONTAINING PROTEIN 39-RELATED"/>
    <property type="match status" value="1"/>
</dbReference>
<keyword evidence="2" id="KW-0677">Repeat</keyword>
<organism evidence="11 12">
    <name type="scientific">Mesorhabditis spiculigera</name>
    <dbReference type="NCBI Taxonomy" id="96644"/>
    <lineage>
        <taxon>Eukaryota</taxon>
        <taxon>Metazoa</taxon>
        <taxon>Ecdysozoa</taxon>
        <taxon>Nematoda</taxon>
        <taxon>Chromadorea</taxon>
        <taxon>Rhabditida</taxon>
        <taxon>Rhabditina</taxon>
        <taxon>Rhabditomorpha</taxon>
        <taxon>Rhabditoidea</taxon>
        <taxon>Rhabditidae</taxon>
        <taxon>Mesorhabditinae</taxon>
        <taxon>Mesorhabditis</taxon>
    </lineage>
</organism>
<feature type="region of interest" description="Disordered" evidence="8">
    <location>
        <begin position="320"/>
        <end position="345"/>
    </location>
</feature>
<dbReference type="PROSITE" id="PS50172">
    <property type="entry name" value="BRCT"/>
    <property type="match status" value="1"/>
</dbReference>
<keyword evidence="4" id="KW-0862">Zinc</keyword>
<evidence type="ECO:0000313" key="12">
    <source>
        <dbReference type="Proteomes" id="UP001177023"/>
    </source>
</evidence>
<dbReference type="Gene3D" id="3.30.40.10">
    <property type="entry name" value="Zinc/RING finger domain, C3HC4 (zinc finger)"/>
    <property type="match status" value="1"/>
</dbReference>
<dbReference type="PANTHER" id="PTHR24171:SF8">
    <property type="entry name" value="BRCA1-ASSOCIATED RING DOMAIN PROTEIN 1"/>
    <property type="match status" value="1"/>
</dbReference>